<dbReference type="Pfam" id="PF05071">
    <property type="entry name" value="NDUFA12"/>
    <property type="match status" value="1"/>
</dbReference>
<accession>A0A255XTU4</accession>
<name>A0A255XTU4_9PROT</name>
<comment type="caution">
    <text evidence="2">The sequence shown here is derived from an EMBL/GenBank/DDBJ whole genome shotgun (WGS) entry which is preliminary data.</text>
</comment>
<sequence length="119" mass="13790">MSFGTWLYTRRHGELVGEDEFGNRYYREKGAPHGRDGGKRWVMYKGEPEASKVPPHWHRWLHKTTDEVPSKDLNLRPWQKPHLPNLTGTDLAYRPPGHVLAGNKREKATGDYEAWTPDA</sequence>
<organism evidence="2 3">
    <name type="scientific">Elstera cyanobacteriorum</name>
    <dbReference type="NCBI Taxonomy" id="2022747"/>
    <lineage>
        <taxon>Bacteria</taxon>
        <taxon>Pseudomonadati</taxon>
        <taxon>Pseudomonadota</taxon>
        <taxon>Alphaproteobacteria</taxon>
        <taxon>Rhodospirillales</taxon>
        <taxon>Rhodospirillaceae</taxon>
        <taxon>Elstera</taxon>
    </lineage>
</organism>
<dbReference type="InterPro" id="IPR007763">
    <property type="entry name" value="NDUFA12"/>
</dbReference>
<dbReference type="NCBIfam" id="NF006040">
    <property type="entry name" value="PRK08183.1"/>
    <property type="match status" value="1"/>
</dbReference>
<proteinExistence type="predicted"/>
<feature type="region of interest" description="Disordered" evidence="1">
    <location>
        <begin position="71"/>
        <end position="119"/>
    </location>
</feature>
<dbReference type="RefSeq" id="WP_094407851.1">
    <property type="nucleotide sequence ID" value="NZ_BMJZ01000008.1"/>
</dbReference>
<dbReference type="GO" id="GO:0006979">
    <property type="term" value="P:response to oxidative stress"/>
    <property type="evidence" value="ECO:0007669"/>
    <property type="project" value="TreeGrafter"/>
</dbReference>
<dbReference type="PANTHER" id="PTHR12910">
    <property type="entry name" value="NADH-UBIQUINONE OXIDOREDUCTASE SUBUNIT B17.2"/>
    <property type="match status" value="1"/>
</dbReference>
<dbReference type="AlphaFoldDB" id="A0A255XTU4"/>
<evidence type="ECO:0000313" key="3">
    <source>
        <dbReference type="Proteomes" id="UP000216361"/>
    </source>
</evidence>
<keyword evidence="3" id="KW-1185">Reference proteome</keyword>
<evidence type="ECO:0000313" key="2">
    <source>
        <dbReference type="EMBL" id="OYQ20388.1"/>
    </source>
</evidence>
<dbReference type="PANTHER" id="PTHR12910:SF2">
    <property type="entry name" value="NADH DEHYDROGENASE [UBIQUINONE] 1 ALPHA SUBCOMPLEX SUBUNIT 12"/>
    <property type="match status" value="1"/>
</dbReference>
<protein>
    <submittedName>
        <fullName evidence="2">NADH:ubiquinone oxidoreductase subunit NDUFA12</fullName>
    </submittedName>
</protein>
<dbReference type="OrthoDB" id="9795340at2"/>
<evidence type="ECO:0000256" key="1">
    <source>
        <dbReference type="SAM" id="MobiDB-lite"/>
    </source>
</evidence>
<reference evidence="2 3" key="1">
    <citation type="submission" date="2017-07" db="EMBL/GenBank/DDBJ databases">
        <title>Elstera cyanobacteriorum sp. nov., a novel bacterium isolated from cyanobacterial aggregates in a eutrophic lake.</title>
        <authorList>
            <person name="Cai H."/>
        </authorList>
    </citation>
    <scope>NUCLEOTIDE SEQUENCE [LARGE SCALE GENOMIC DNA]</scope>
    <source>
        <strain evidence="2 3">TH019</strain>
    </source>
</reference>
<keyword evidence="2" id="KW-0830">Ubiquinone</keyword>
<gene>
    <name evidence="2" type="ORF">CHR90_04780</name>
</gene>
<dbReference type="GO" id="GO:0045271">
    <property type="term" value="C:respiratory chain complex I"/>
    <property type="evidence" value="ECO:0007669"/>
    <property type="project" value="InterPro"/>
</dbReference>
<dbReference type="EMBL" id="NOXS01000028">
    <property type="protein sequence ID" value="OYQ20388.1"/>
    <property type="molecule type" value="Genomic_DNA"/>
</dbReference>
<dbReference type="Proteomes" id="UP000216361">
    <property type="component" value="Unassembled WGS sequence"/>
</dbReference>